<dbReference type="SUPFAM" id="SSF57535">
    <property type="entry name" value="Complement control module/SCR domain"/>
    <property type="match status" value="11"/>
</dbReference>
<dbReference type="CDD" id="cd00033">
    <property type="entry name" value="CCP"/>
    <property type="match status" value="5"/>
</dbReference>
<feature type="domain" description="Sushi" evidence="7">
    <location>
        <begin position="23"/>
        <end position="83"/>
    </location>
</feature>
<dbReference type="InterPro" id="IPR000436">
    <property type="entry name" value="Sushi_SCR_CCP_dom"/>
</dbReference>
<dbReference type="Gene3D" id="2.10.70.10">
    <property type="entry name" value="Complement Module, domain 1"/>
    <property type="match status" value="11"/>
</dbReference>
<feature type="domain" description="Sushi" evidence="7">
    <location>
        <begin position="501"/>
        <end position="560"/>
    </location>
</feature>
<evidence type="ECO:0000256" key="6">
    <source>
        <dbReference type="SAM" id="SignalP"/>
    </source>
</evidence>
<feature type="domain" description="Sushi" evidence="7">
    <location>
        <begin position="442"/>
        <end position="498"/>
    </location>
</feature>
<proteinExistence type="predicted"/>
<feature type="signal peptide" evidence="6">
    <location>
        <begin position="1"/>
        <end position="20"/>
    </location>
</feature>
<keyword evidence="3 6" id="KW-0732">Signal</keyword>
<evidence type="ECO:0000256" key="5">
    <source>
        <dbReference type="PROSITE-ProRule" id="PRU00302"/>
    </source>
</evidence>
<feature type="domain" description="Sushi" evidence="7">
    <location>
        <begin position="383"/>
        <end position="440"/>
    </location>
</feature>
<dbReference type="PANTHER" id="PTHR45785">
    <property type="entry name" value="COMPLEMENT FACTOR H-RELATED"/>
    <property type="match status" value="1"/>
</dbReference>
<dbReference type="PANTHER" id="PTHR45785:SF2">
    <property type="entry name" value="COMPLEMENT FACTOR H-RELATED"/>
    <property type="match status" value="1"/>
</dbReference>
<evidence type="ECO:0000256" key="2">
    <source>
        <dbReference type="ARBA" id="ARBA00022659"/>
    </source>
</evidence>
<comment type="subcellular location">
    <subcellularLocation>
        <location evidence="1">Virion</location>
    </subcellularLocation>
</comment>
<evidence type="ECO:0000256" key="4">
    <source>
        <dbReference type="ARBA" id="ARBA00023157"/>
    </source>
</evidence>
<reference evidence="8" key="1">
    <citation type="submission" date="2020-10" db="EMBL/GenBank/DDBJ databases">
        <title>Chromosome-scale genome assembly of the Allis shad, Alosa alosa.</title>
        <authorList>
            <person name="Margot Z."/>
            <person name="Christophe K."/>
            <person name="Cabau C."/>
            <person name="Louis A."/>
            <person name="Berthelot C."/>
            <person name="Parey E."/>
            <person name="Roest Crollius H."/>
            <person name="Montfort J."/>
            <person name="Robinson-Rechavi M."/>
            <person name="Bucao C."/>
            <person name="Bouchez O."/>
            <person name="Gislard M."/>
            <person name="Lluch J."/>
            <person name="Milhes M."/>
            <person name="Lampietro C."/>
            <person name="Lopez Roques C."/>
            <person name="Donnadieu C."/>
            <person name="Braasch I."/>
            <person name="Desvignes T."/>
            <person name="Postlethwait J."/>
            <person name="Bobe J."/>
            <person name="Guiguen Y."/>
        </authorList>
    </citation>
    <scope>NUCLEOTIDE SEQUENCE</scope>
    <source>
        <strain evidence="8">M-15738</strain>
        <tissue evidence="8">Blood</tissue>
    </source>
</reference>
<dbReference type="InterPro" id="IPR051503">
    <property type="entry name" value="ComplSys_Reg/VirEntry_Med"/>
</dbReference>
<protein>
    <recommendedName>
        <fullName evidence="7">Sushi domain-containing protein</fullName>
    </recommendedName>
</protein>
<feature type="domain" description="Sushi" evidence="7">
    <location>
        <begin position="258"/>
        <end position="326"/>
    </location>
</feature>
<dbReference type="EMBL" id="JADWDJ010000009">
    <property type="protein sequence ID" value="KAG5275920.1"/>
    <property type="molecule type" value="Genomic_DNA"/>
</dbReference>
<keyword evidence="4 5" id="KW-1015">Disulfide bond</keyword>
<dbReference type="Pfam" id="PF00084">
    <property type="entry name" value="Sushi"/>
    <property type="match status" value="9"/>
</dbReference>
<evidence type="ECO:0000313" key="9">
    <source>
        <dbReference type="Proteomes" id="UP000823561"/>
    </source>
</evidence>
<dbReference type="SMART" id="SM00032">
    <property type="entry name" value="CCP"/>
    <property type="match status" value="13"/>
</dbReference>
<dbReference type="PROSITE" id="PS50923">
    <property type="entry name" value="SUSHI"/>
    <property type="match status" value="9"/>
</dbReference>
<sequence length="869" mass="98555">MQAVFLSFVLFMCLCSLGKCQKRNCEKISIEEKRPANLDLSSLEPSYEHGQSVRLRCEPGYTGLQRANCNDGHWTVTGRKCQKKPCGHPGDTPNGDFELASGDDFVFGAVVQYMCKTGYRMMSRNSQRSCVASGWDNDVPVCEEVKCPIIQVADNVQASGNVEEGGYGDVIHFECQSPYLQLNGPGEIHCTDEGKWSGDIPTCKEIQCEKPDILHGSVIGTQPVFRKDDILRYTCDKRYKASVGPNPKCTKTGWTSTPECKEIRCRLDKASTGTTRIPDQSFYLPGQEVEIVCLDRYRTPTFKQKDSFLCGEDGNWLSGKTPDCEEIFCSRPQEWQVVFPWHYSYRYKQTVSYRCAGKYKKVAEFATCGLEGWIPRTLCVNQYTCIPPTIENGFIVQHKLDKEVIVMFACTDGFKLNTGGWWKASQCYSGTWSLIPKCIDQNMCTARPEAEYVKYTEPAMEVYTNGKSQQFQCEPGYTSEIQSIHCVDGEWEKPVCSRDGNWCEAPPDEINAIIVQSHNKLYRDGVTVSYTCRGSYKIEGEKNTITCNAGHWTNPPTCIPVCAAPANADDVTYMFVSKKEFYWPGEVLKIECKPGYRSELQQVQCRNKTWEDPNCTRDNTFCTTPPKIENGTIVSQEQEYPNGSEVKYRCDRFHKIVGKDTITCRLGNWNKPPSCIKQSCGKPNGKHMELNPDVVEYQDGATVRYTCKSPYTATPGGVLNCAKGQWNGIVECKVPEYSCVPPSNESFIQVIGNTDELFHHGTSVKFQCPLYYTFLEDQIVEDQIVNTFENTCHYGEWTHQMTCWKPCTVTQKDMDDRNIVFKYLREGLKYIIHNDHFTFECKQSTTKKPGSVGMKRQCINGKMELPECH</sequence>
<dbReference type="Proteomes" id="UP000823561">
    <property type="component" value="Chromosome 9"/>
</dbReference>
<evidence type="ECO:0000313" key="8">
    <source>
        <dbReference type="EMBL" id="KAG5275920.1"/>
    </source>
</evidence>
<keyword evidence="2 5" id="KW-0768">Sushi</keyword>
<feature type="domain" description="Sushi" evidence="7">
    <location>
        <begin position="678"/>
        <end position="734"/>
    </location>
</feature>
<feature type="domain" description="Sushi" evidence="7">
    <location>
        <begin position="620"/>
        <end position="677"/>
    </location>
</feature>
<evidence type="ECO:0000256" key="1">
    <source>
        <dbReference type="ARBA" id="ARBA00004328"/>
    </source>
</evidence>
<accession>A0AAV6GM74</accession>
<evidence type="ECO:0000259" key="7">
    <source>
        <dbReference type="PROSITE" id="PS50923"/>
    </source>
</evidence>
<feature type="domain" description="Sushi" evidence="7">
    <location>
        <begin position="84"/>
        <end position="144"/>
    </location>
</feature>
<comment type="caution">
    <text evidence="5">Lacks conserved residue(s) required for the propagation of feature annotation.</text>
</comment>
<feature type="domain" description="Sushi" evidence="7">
    <location>
        <begin position="145"/>
        <end position="205"/>
    </location>
</feature>
<comment type="caution">
    <text evidence="8">The sequence shown here is derived from an EMBL/GenBank/DDBJ whole genome shotgun (WGS) entry which is preliminary data.</text>
</comment>
<feature type="disulfide bond" evidence="5">
    <location>
        <begin position="147"/>
        <end position="190"/>
    </location>
</feature>
<name>A0AAV6GM74_9TELE</name>
<organism evidence="8 9">
    <name type="scientific">Alosa alosa</name>
    <name type="common">allis shad</name>
    <dbReference type="NCBI Taxonomy" id="278164"/>
    <lineage>
        <taxon>Eukaryota</taxon>
        <taxon>Metazoa</taxon>
        <taxon>Chordata</taxon>
        <taxon>Craniata</taxon>
        <taxon>Vertebrata</taxon>
        <taxon>Euteleostomi</taxon>
        <taxon>Actinopterygii</taxon>
        <taxon>Neopterygii</taxon>
        <taxon>Teleostei</taxon>
        <taxon>Clupei</taxon>
        <taxon>Clupeiformes</taxon>
        <taxon>Clupeoidei</taxon>
        <taxon>Clupeidae</taxon>
        <taxon>Alosa</taxon>
    </lineage>
</organism>
<feature type="chain" id="PRO_5043338699" description="Sushi domain-containing protein" evidence="6">
    <location>
        <begin position="21"/>
        <end position="869"/>
    </location>
</feature>
<evidence type="ECO:0000256" key="3">
    <source>
        <dbReference type="ARBA" id="ARBA00022729"/>
    </source>
</evidence>
<dbReference type="InterPro" id="IPR035976">
    <property type="entry name" value="Sushi/SCR/CCP_sf"/>
</dbReference>
<dbReference type="AlphaFoldDB" id="A0AAV6GM74"/>
<keyword evidence="9" id="KW-1185">Reference proteome</keyword>
<feature type="disulfide bond" evidence="5">
    <location>
        <begin position="115"/>
        <end position="142"/>
    </location>
</feature>
<gene>
    <name evidence="8" type="ORF">AALO_G00125970</name>
</gene>